<keyword evidence="8" id="KW-1208">Phospholipid metabolism</keyword>
<evidence type="ECO:0000256" key="5">
    <source>
        <dbReference type="ARBA" id="ARBA00022777"/>
    </source>
</evidence>
<keyword evidence="11" id="KW-1185">Reference proteome</keyword>
<evidence type="ECO:0000256" key="3">
    <source>
        <dbReference type="ARBA" id="ARBA00022679"/>
    </source>
</evidence>
<dbReference type="RefSeq" id="WP_204008182.1">
    <property type="nucleotide sequence ID" value="NZ_BOPG01000078.1"/>
</dbReference>
<keyword evidence="3" id="KW-0808">Transferase</keyword>
<comment type="caution">
    <text evidence="10">The sequence shown here is derived from an EMBL/GenBank/DDBJ whole genome shotgun (WGS) entry which is preliminary data.</text>
</comment>
<keyword evidence="7" id="KW-0594">Phospholipid biosynthesis</keyword>
<dbReference type="PANTHER" id="PTHR12358">
    <property type="entry name" value="SPHINGOSINE KINASE"/>
    <property type="match status" value="1"/>
</dbReference>
<dbReference type="AlphaFoldDB" id="A0A8J4E869"/>
<dbReference type="Pfam" id="PF00781">
    <property type="entry name" value="DAGK_cat"/>
    <property type="match status" value="1"/>
</dbReference>
<accession>A0A8J4E869</accession>
<dbReference type="InterPro" id="IPR017438">
    <property type="entry name" value="ATP-NAD_kinase_N"/>
</dbReference>
<dbReference type="InterPro" id="IPR001206">
    <property type="entry name" value="Diacylglycerol_kinase_cat_dom"/>
</dbReference>
<evidence type="ECO:0000313" key="11">
    <source>
        <dbReference type="Proteomes" id="UP000612585"/>
    </source>
</evidence>
<sequence>MKLAVVAHSGKSAGGGGPHQLRELLAGHGCRDPLWFEVDRGRKAGKKARRAIREGAELLVVWGGDGTVQRCLDAAAGTGVEVAIIPAGTANLLATNLSIPSDPAEAVRVAMSGRGFQLDLGRIKGEHFAVMAGAGLDAEMIDDAGRTMKGRLEKAAYVLTALRHVRDPAVPLRVKVDGKRWFSGRAGCVLFGNVSRITGGVRAFPDAVPDDGWLEVGVTTAEGLGQWARTAGRLVTGHADRSPLVHMTRARRRVKVRFESPIRYELDGGDRKRVSRLTVTVVPGAVTVRVPVAVGTDANLPEEALQAPQPRSK</sequence>
<dbReference type="GO" id="GO:0005524">
    <property type="term" value="F:ATP binding"/>
    <property type="evidence" value="ECO:0007669"/>
    <property type="project" value="UniProtKB-KW"/>
</dbReference>
<keyword evidence="4" id="KW-0547">Nucleotide-binding</keyword>
<dbReference type="InterPro" id="IPR045540">
    <property type="entry name" value="YegS/DAGK_C"/>
</dbReference>
<dbReference type="Gene3D" id="2.60.200.40">
    <property type="match status" value="1"/>
</dbReference>
<name>A0A8J4E869_9ACTN</name>
<dbReference type="GO" id="GO:0008654">
    <property type="term" value="P:phospholipid biosynthetic process"/>
    <property type="evidence" value="ECO:0007669"/>
    <property type="project" value="UniProtKB-KW"/>
</dbReference>
<dbReference type="Pfam" id="PF19279">
    <property type="entry name" value="YegS_C"/>
    <property type="match status" value="1"/>
</dbReference>
<feature type="domain" description="DAGKc" evidence="9">
    <location>
        <begin position="1"/>
        <end position="127"/>
    </location>
</feature>
<evidence type="ECO:0000256" key="2">
    <source>
        <dbReference type="ARBA" id="ARBA00005983"/>
    </source>
</evidence>
<reference evidence="10" key="1">
    <citation type="submission" date="2021-01" db="EMBL/GenBank/DDBJ databases">
        <title>Whole genome shotgun sequence of Virgisporangium aurantiacum NBRC 16421.</title>
        <authorList>
            <person name="Komaki H."/>
            <person name="Tamura T."/>
        </authorList>
    </citation>
    <scope>NUCLEOTIDE SEQUENCE</scope>
    <source>
        <strain evidence="10">NBRC 16421</strain>
    </source>
</reference>
<evidence type="ECO:0000313" key="10">
    <source>
        <dbReference type="EMBL" id="GIJ62502.1"/>
    </source>
</evidence>
<keyword evidence="7" id="KW-0443">Lipid metabolism</keyword>
<dbReference type="Gene3D" id="3.40.50.10330">
    <property type="entry name" value="Probable inorganic polyphosphate/atp-NAD kinase, domain 1"/>
    <property type="match status" value="1"/>
</dbReference>
<protein>
    <recommendedName>
        <fullName evidence="9">DAGKc domain-containing protein</fullName>
    </recommendedName>
</protein>
<evidence type="ECO:0000256" key="8">
    <source>
        <dbReference type="ARBA" id="ARBA00023264"/>
    </source>
</evidence>
<dbReference type="EMBL" id="BOPG01000078">
    <property type="protein sequence ID" value="GIJ62502.1"/>
    <property type="molecule type" value="Genomic_DNA"/>
</dbReference>
<organism evidence="10 11">
    <name type="scientific">Virgisporangium aurantiacum</name>
    <dbReference type="NCBI Taxonomy" id="175570"/>
    <lineage>
        <taxon>Bacteria</taxon>
        <taxon>Bacillati</taxon>
        <taxon>Actinomycetota</taxon>
        <taxon>Actinomycetes</taxon>
        <taxon>Micromonosporales</taxon>
        <taxon>Micromonosporaceae</taxon>
        <taxon>Virgisporangium</taxon>
    </lineage>
</organism>
<dbReference type="InterPro" id="IPR050187">
    <property type="entry name" value="Lipid_Phosphate_FormReg"/>
</dbReference>
<evidence type="ECO:0000259" key="9">
    <source>
        <dbReference type="PROSITE" id="PS50146"/>
    </source>
</evidence>
<evidence type="ECO:0000256" key="1">
    <source>
        <dbReference type="ARBA" id="ARBA00001946"/>
    </source>
</evidence>
<dbReference type="SUPFAM" id="SSF111331">
    <property type="entry name" value="NAD kinase/diacylglycerol kinase-like"/>
    <property type="match status" value="1"/>
</dbReference>
<dbReference type="PROSITE" id="PS50146">
    <property type="entry name" value="DAGK"/>
    <property type="match status" value="1"/>
</dbReference>
<comment type="similarity">
    <text evidence="2">Belongs to the diacylglycerol/lipid kinase family.</text>
</comment>
<keyword evidence="7" id="KW-0444">Lipid biosynthesis</keyword>
<keyword evidence="5" id="KW-0418">Kinase</keyword>
<evidence type="ECO:0000256" key="6">
    <source>
        <dbReference type="ARBA" id="ARBA00022840"/>
    </source>
</evidence>
<comment type="cofactor">
    <cofactor evidence="1">
        <name>Mg(2+)</name>
        <dbReference type="ChEBI" id="CHEBI:18420"/>
    </cofactor>
</comment>
<dbReference type="GO" id="GO:0016301">
    <property type="term" value="F:kinase activity"/>
    <property type="evidence" value="ECO:0007669"/>
    <property type="project" value="UniProtKB-KW"/>
</dbReference>
<gene>
    <name evidence="10" type="ORF">Vau01_100180</name>
</gene>
<evidence type="ECO:0000256" key="4">
    <source>
        <dbReference type="ARBA" id="ARBA00022741"/>
    </source>
</evidence>
<dbReference type="Proteomes" id="UP000612585">
    <property type="component" value="Unassembled WGS sequence"/>
</dbReference>
<evidence type="ECO:0000256" key="7">
    <source>
        <dbReference type="ARBA" id="ARBA00023209"/>
    </source>
</evidence>
<dbReference type="InterPro" id="IPR016064">
    <property type="entry name" value="NAD/diacylglycerol_kinase_sf"/>
</dbReference>
<dbReference type="PANTHER" id="PTHR12358:SF54">
    <property type="entry name" value="SPHINGOSINE KINASE RELATED PROTEIN"/>
    <property type="match status" value="1"/>
</dbReference>
<proteinExistence type="inferred from homology"/>
<keyword evidence="6" id="KW-0067">ATP-binding</keyword>